<accession>A0ABP6L9F0</accession>
<proteinExistence type="predicted"/>
<dbReference type="Proteomes" id="UP001499930">
    <property type="component" value="Unassembled WGS sequence"/>
</dbReference>
<protein>
    <submittedName>
        <fullName evidence="2">Uncharacterized protein</fullName>
    </submittedName>
</protein>
<sequence>MTEGLDEASASEDDRKRVEAVHALWRITGDERDVVRVLTRVVEPLAEGRALPVMRTATRYLAEIGPPAVAAIPILRAALALDRRLTDHGGWRAFDEDRRQYDLARDALRGPAGHAAENRRAGRDLSYRRLAGAPPVPGFTAQVGGSTGDGPARVPDRPAPRPETPHGVTNPCTAASRRRSTRGQARLEAVVVAVHVCGVLKIGGDGEPLPLLLRALPALGEPVRVSVAPASRTQLPELAVERAGAHGRRDLRGRRHMAVTGTYGRRDDRGL</sequence>
<evidence type="ECO:0000256" key="1">
    <source>
        <dbReference type="SAM" id="MobiDB-lite"/>
    </source>
</evidence>
<keyword evidence="3" id="KW-1185">Reference proteome</keyword>
<name>A0ABP6L9F0_9ACTN</name>
<evidence type="ECO:0000313" key="3">
    <source>
        <dbReference type="Proteomes" id="UP001499930"/>
    </source>
</evidence>
<feature type="region of interest" description="Disordered" evidence="1">
    <location>
        <begin position="137"/>
        <end position="181"/>
    </location>
</feature>
<organism evidence="2 3">
    <name type="scientific">Streptosporangium longisporum</name>
    <dbReference type="NCBI Taxonomy" id="46187"/>
    <lineage>
        <taxon>Bacteria</taxon>
        <taxon>Bacillati</taxon>
        <taxon>Actinomycetota</taxon>
        <taxon>Actinomycetes</taxon>
        <taxon>Streptosporangiales</taxon>
        <taxon>Streptosporangiaceae</taxon>
        <taxon>Streptosporangium</taxon>
    </lineage>
</organism>
<evidence type="ECO:0000313" key="2">
    <source>
        <dbReference type="EMBL" id="GAA3036665.1"/>
    </source>
</evidence>
<comment type="caution">
    <text evidence="2">The sequence shown here is derived from an EMBL/GenBank/DDBJ whole genome shotgun (WGS) entry which is preliminary data.</text>
</comment>
<gene>
    <name evidence="2" type="ORF">GCM10017559_75500</name>
</gene>
<reference evidence="3" key="1">
    <citation type="journal article" date="2019" name="Int. J. Syst. Evol. Microbiol.">
        <title>The Global Catalogue of Microorganisms (GCM) 10K type strain sequencing project: providing services to taxonomists for standard genome sequencing and annotation.</title>
        <authorList>
            <consortium name="The Broad Institute Genomics Platform"/>
            <consortium name="The Broad Institute Genome Sequencing Center for Infectious Disease"/>
            <person name="Wu L."/>
            <person name="Ma J."/>
        </authorList>
    </citation>
    <scope>NUCLEOTIDE SEQUENCE [LARGE SCALE GENOMIC DNA]</scope>
    <source>
        <strain evidence="3">JCM 3106</strain>
    </source>
</reference>
<dbReference type="EMBL" id="BAAAWD010000024">
    <property type="protein sequence ID" value="GAA3036665.1"/>
    <property type="molecule type" value="Genomic_DNA"/>
</dbReference>
<dbReference type="RefSeq" id="WP_344905774.1">
    <property type="nucleotide sequence ID" value="NZ_BAAAWD010000024.1"/>
</dbReference>
<feature type="compositionally biased region" description="Basic and acidic residues" evidence="1">
    <location>
        <begin position="154"/>
        <end position="164"/>
    </location>
</feature>